<dbReference type="InterPro" id="IPR013649">
    <property type="entry name" value="Integrin_alpha_Ig-like_1"/>
</dbReference>
<comment type="similarity">
    <text evidence="2 16">Belongs to the integrin alpha chain family.</text>
</comment>
<dbReference type="GeneTree" id="ENSGT00940000161495"/>
<dbReference type="SMART" id="SM00327">
    <property type="entry name" value="VWA"/>
    <property type="match status" value="1"/>
</dbReference>
<dbReference type="InterPro" id="IPR036465">
    <property type="entry name" value="vWFA_dom_sf"/>
</dbReference>
<dbReference type="Gene3D" id="3.40.50.410">
    <property type="entry name" value="von Willebrand factor, type A domain"/>
    <property type="match status" value="1"/>
</dbReference>
<keyword evidence="8 16" id="KW-0130">Cell adhesion</keyword>
<dbReference type="STRING" id="29139.ENSVURP00010023378"/>
<dbReference type="GO" id="GO:0007229">
    <property type="term" value="P:integrin-mediated signaling pathway"/>
    <property type="evidence" value="ECO:0007669"/>
    <property type="project" value="UniProtKB-KW"/>
</dbReference>
<keyword evidence="6" id="KW-0677">Repeat</keyword>
<gene>
    <name evidence="19" type="primary">ITGAL</name>
</gene>
<keyword evidence="7" id="KW-0106">Calcium</keyword>
<dbReference type="InterPro" id="IPR002035">
    <property type="entry name" value="VWF_A"/>
</dbReference>
<dbReference type="InterPro" id="IPR048285">
    <property type="entry name" value="Integrin_alpha_Ig-like_2"/>
</dbReference>
<evidence type="ECO:0000256" key="3">
    <source>
        <dbReference type="ARBA" id="ARBA00022692"/>
    </source>
</evidence>
<keyword evidence="14" id="KW-0325">Glycoprotein</keyword>
<proteinExistence type="inferred from homology"/>
<dbReference type="Ensembl" id="ENSVURT00010026609.1">
    <property type="protein sequence ID" value="ENSVURP00010023378.1"/>
    <property type="gene ID" value="ENSVURG00010017919.1"/>
</dbReference>
<dbReference type="GO" id="GO:0005178">
    <property type="term" value="F:integrin binding"/>
    <property type="evidence" value="ECO:0007669"/>
    <property type="project" value="TreeGrafter"/>
</dbReference>
<dbReference type="InterPro" id="IPR000413">
    <property type="entry name" value="Integrin_alpha"/>
</dbReference>
<feature type="repeat" description="FG-GAP" evidence="15">
    <location>
        <begin position="564"/>
        <end position="624"/>
    </location>
</feature>
<dbReference type="Gene3D" id="2.60.40.1510">
    <property type="entry name" value="ntegrin, alpha v. Chain A, domain 3"/>
    <property type="match status" value="1"/>
</dbReference>
<reference evidence="20" key="1">
    <citation type="submission" date="2018-12" db="EMBL/GenBank/DDBJ databases">
        <authorList>
            <person name="Yazar S."/>
        </authorList>
    </citation>
    <scope>NUCLEOTIDE SEQUENCE [LARGE SCALE GENOMIC DNA]</scope>
</reference>
<evidence type="ECO:0000256" key="7">
    <source>
        <dbReference type="ARBA" id="ARBA00022837"/>
    </source>
</evidence>
<dbReference type="Pfam" id="PF00092">
    <property type="entry name" value="VWA"/>
    <property type="match status" value="1"/>
</dbReference>
<dbReference type="SUPFAM" id="SSF69318">
    <property type="entry name" value="Integrin alpha N-terminal domain"/>
    <property type="match status" value="1"/>
</dbReference>
<evidence type="ECO:0000259" key="18">
    <source>
        <dbReference type="PROSITE" id="PS50234"/>
    </source>
</evidence>
<feature type="transmembrane region" description="Helical" evidence="16">
    <location>
        <begin position="1073"/>
        <end position="1095"/>
    </location>
</feature>
<evidence type="ECO:0000256" key="12">
    <source>
        <dbReference type="ARBA" id="ARBA00023157"/>
    </source>
</evidence>
<feature type="repeat" description="FG-GAP" evidence="15">
    <location>
        <begin position="443"/>
        <end position="503"/>
    </location>
</feature>
<dbReference type="FunFam" id="2.130.10.130:FF:000009">
    <property type="entry name" value="Alpha L integrin"/>
    <property type="match status" value="1"/>
</dbReference>
<keyword evidence="12" id="KW-1015">Disulfide bond</keyword>
<dbReference type="GO" id="GO:0046872">
    <property type="term" value="F:metal ion binding"/>
    <property type="evidence" value="ECO:0007669"/>
    <property type="project" value="UniProtKB-KW"/>
</dbReference>
<feature type="domain" description="VWFA" evidence="18">
    <location>
        <begin position="154"/>
        <end position="322"/>
    </location>
</feature>
<keyword evidence="4" id="KW-0479">Metal-binding</keyword>
<dbReference type="Gene3D" id="1.20.5.2120">
    <property type="match status" value="1"/>
</dbReference>
<dbReference type="PRINTS" id="PR01185">
    <property type="entry name" value="INTEGRINA"/>
</dbReference>
<feature type="region of interest" description="Disordered" evidence="17">
    <location>
        <begin position="1140"/>
        <end position="1188"/>
    </location>
</feature>
<feature type="chain" id="PRO_5021460475" evidence="16">
    <location>
        <begin position="24"/>
        <end position="1188"/>
    </location>
</feature>
<evidence type="ECO:0000256" key="2">
    <source>
        <dbReference type="ARBA" id="ARBA00008054"/>
    </source>
</evidence>
<reference evidence="19" key="2">
    <citation type="submission" date="2025-08" db="UniProtKB">
        <authorList>
            <consortium name="Ensembl"/>
        </authorList>
    </citation>
    <scope>IDENTIFICATION</scope>
</reference>
<dbReference type="Pfam" id="PF08441">
    <property type="entry name" value="Integrin_A_Ig_1"/>
    <property type="match status" value="1"/>
</dbReference>
<sequence>MKGASTSLRLPLLGSFLWALASSYNLDTRHSQSFSFQDAGNHFGYQVLQVGNGVVVGAPGEGNNTGNLYQCQPSTGHCQPMDLQDANLTSKYLGMTLATDPTDGRFMACDPGLARECDQNFYLSGLCYIFPPNLGGPALLAYPGYQDCLKANVDLVFLFDGSYSITNNDFKKILEFMKDVMRKLSNSSFHFAAVQFSSSSKTEFYFSDYIKTRNPDTLLDNVTHMQELTNTFGGIKHVVKDVFDASRGARPEAVRVMIIITDGDATDSGDIEEAKHIIRYVIGIGGGIQEPEKLDDFASNPKKDFVKILDTYDKLKGLFDDLEKKIYNIEGTSKQQDKIDFKMELSSSGISADLTKGRSVVGAAGALDWAGGFIDLEQDLKDETFVGNQPMNQEAEDGYLGYTVTWLLSQGNRKLLAAGAPRYQHVGRVLLFQEPDSKGGNWSQVQKLEGPQVGSYFGGELCGVDVDQNGEMELLLVGAPLFYGERRGGRAFVYRRKELAFQMMMELQGETGYPLGRFGAAISALTDIDGDDLADVAVGAPLEGRGSIYIYNGKPGGLSSRPSQRIEGIQVSPGLQYFGRSIHGVRDLGGDGLVDVLVGTQGQVIMLSSRPVLDIISSMDFSPVEIPVHEVECSYQASTKRSGVNITVCFWVKNLTPKFLGPLVANLTYILQLDGHRMRSRGYFPGGKQETGGNMTVTTKESCTQHWFNFPECIEDYISPINVSLRFSLFEGEYNKIQPTMRPVPHSETKEIPFEKNCGDDKKCEANLKLNFHSKGSPELHLAPSSSLSVVLELSNVGEDAYRVHLVLTVPWSLSFRKVSMLQSWVPVSCEEESHEARLSAWTLYCNVSSPILKGGSTVFVQMMFDTLLNSSWGDFLEMNANVNSDNEDSILLKDNLATKRIPVLFPVNVMVEDQGNSTLYLNFTSKGPKIHVMQHIYEVMAQIFVDAPPTLEIIVFVPKSQMKEFSTKNWTVQVEPPVPCYLENPDGLSHSTQAHVLGPVFRCVVDFRRKIFIQVSGVVEITGEIQASSMSSLSSNISVIFNSSKYYHLYGKASAQSQVVTKVDIVYEKNLLYLYVLSGIGGLLLFLLIFGVLYKLSWPIRKPLVRVCAWDKIREVGFFKRDLKEKMEANGAVQDGIMGEASSPSATADPGCTEPLQPQEGKGEGCADPGCTEPLQLEEGGGEGCAD</sequence>
<dbReference type="Pfam" id="PF20805">
    <property type="entry name" value="Integrin_A_Ig_2"/>
    <property type="match status" value="1"/>
</dbReference>
<feature type="repeat" description="FG-GAP" evidence="15">
    <location>
        <begin position="29"/>
        <end position="80"/>
    </location>
</feature>
<evidence type="ECO:0000256" key="13">
    <source>
        <dbReference type="ARBA" id="ARBA00023170"/>
    </source>
</evidence>
<dbReference type="AlphaFoldDB" id="A0A4X2LHE8"/>
<dbReference type="InterPro" id="IPR013517">
    <property type="entry name" value="FG-GAP"/>
</dbReference>
<dbReference type="GO" id="GO:0007157">
    <property type="term" value="P:heterophilic cell-cell adhesion via plasma membrane cell adhesion molecules"/>
    <property type="evidence" value="ECO:0007669"/>
    <property type="project" value="Ensembl"/>
</dbReference>
<dbReference type="InterPro" id="IPR013519">
    <property type="entry name" value="Int_alpha_beta-p"/>
</dbReference>
<evidence type="ECO:0000256" key="11">
    <source>
        <dbReference type="ARBA" id="ARBA00023136"/>
    </source>
</evidence>
<evidence type="ECO:0000256" key="8">
    <source>
        <dbReference type="ARBA" id="ARBA00022889"/>
    </source>
</evidence>
<evidence type="ECO:0000256" key="10">
    <source>
        <dbReference type="ARBA" id="ARBA00023037"/>
    </source>
</evidence>
<dbReference type="GO" id="GO:0007160">
    <property type="term" value="P:cell-matrix adhesion"/>
    <property type="evidence" value="ECO:0007669"/>
    <property type="project" value="Ensembl"/>
</dbReference>
<dbReference type="Pfam" id="PF01839">
    <property type="entry name" value="FG-GAP"/>
    <property type="match status" value="1"/>
</dbReference>
<dbReference type="PROSITE" id="PS50234">
    <property type="entry name" value="VWFA"/>
    <property type="match status" value="1"/>
</dbReference>
<evidence type="ECO:0000256" key="5">
    <source>
        <dbReference type="ARBA" id="ARBA00022729"/>
    </source>
</evidence>
<keyword evidence="20" id="KW-1185">Reference proteome</keyword>
<dbReference type="SUPFAM" id="SSF53300">
    <property type="entry name" value="vWA-like"/>
    <property type="match status" value="1"/>
</dbReference>
<dbReference type="GO" id="GO:0009897">
    <property type="term" value="C:external side of plasma membrane"/>
    <property type="evidence" value="ECO:0007669"/>
    <property type="project" value="TreeGrafter"/>
</dbReference>
<organism evidence="19 20">
    <name type="scientific">Vombatus ursinus</name>
    <name type="common">Common wombat</name>
    <dbReference type="NCBI Taxonomy" id="29139"/>
    <lineage>
        <taxon>Eukaryota</taxon>
        <taxon>Metazoa</taxon>
        <taxon>Chordata</taxon>
        <taxon>Craniata</taxon>
        <taxon>Vertebrata</taxon>
        <taxon>Euteleostomi</taxon>
        <taxon>Mammalia</taxon>
        <taxon>Metatheria</taxon>
        <taxon>Diprotodontia</taxon>
        <taxon>Vombatidae</taxon>
        <taxon>Vombatus</taxon>
    </lineage>
</organism>
<comment type="subcellular location">
    <subcellularLocation>
        <location evidence="1 16">Membrane</location>
        <topology evidence="1 16">Single-pass type I membrane protein</topology>
    </subcellularLocation>
</comment>
<evidence type="ECO:0000313" key="20">
    <source>
        <dbReference type="Proteomes" id="UP000314987"/>
    </source>
</evidence>
<accession>A0A4X2LHE8</accession>
<reference evidence="19" key="3">
    <citation type="submission" date="2025-09" db="UniProtKB">
        <authorList>
            <consortium name="Ensembl"/>
        </authorList>
    </citation>
    <scope>IDENTIFICATION</scope>
</reference>
<evidence type="ECO:0000256" key="4">
    <source>
        <dbReference type="ARBA" id="ARBA00022723"/>
    </source>
</evidence>
<keyword evidence="3 16" id="KW-0812">Transmembrane</keyword>
<dbReference type="InterPro" id="IPR028994">
    <property type="entry name" value="Integrin_alpha_N"/>
</dbReference>
<dbReference type="OMA" id="TVCFQLK"/>
<evidence type="ECO:0000256" key="6">
    <source>
        <dbReference type="ARBA" id="ARBA00022737"/>
    </source>
</evidence>
<dbReference type="GO" id="GO:0035683">
    <property type="term" value="P:memory T cell extravasation"/>
    <property type="evidence" value="ECO:0007669"/>
    <property type="project" value="Ensembl"/>
</dbReference>
<evidence type="ECO:0000256" key="16">
    <source>
        <dbReference type="RuleBase" id="RU003762"/>
    </source>
</evidence>
<keyword evidence="9 16" id="KW-1133">Transmembrane helix</keyword>
<evidence type="ECO:0000256" key="14">
    <source>
        <dbReference type="ARBA" id="ARBA00023180"/>
    </source>
</evidence>
<dbReference type="SMART" id="SM00191">
    <property type="entry name" value="Int_alpha"/>
    <property type="match status" value="5"/>
</dbReference>
<dbReference type="Gene3D" id="2.130.10.130">
    <property type="entry name" value="Integrin alpha, N-terminal"/>
    <property type="match status" value="2"/>
</dbReference>
<dbReference type="Gene3D" id="2.60.40.1530">
    <property type="entry name" value="ntegrin, alpha v. Chain A, domain 4"/>
    <property type="match status" value="1"/>
</dbReference>
<evidence type="ECO:0000256" key="17">
    <source>
        <dbReference type="SAM" id="MobiDB-lite"/>
    </source>
</evidence>
<dbReference type="PRINTS" id="PR00453">
    <property type="entry name" value="VWFADOMAIN"/>
</dbReference>
<dbReference type="GO" id="GO:0030369">
    <property type="term" value="F:ICAM-3 receptor activity"/>
    <property type="evidence" value="ECO:0007669"/>
    <property type="project" value="Ensembl"/>
</dbReference>
<dbReference type="GO" id="GO:0034687">
    <property type="term" value="C:integrin alphaL-beta2 complex"/>
    <property type="evidence" value="ECO:0007669"/>
    <property type="project" value="Ensembl"/>
</dbReference>
<dbReference type="GO" id="GO:0007159">
    <property type="term" value="P:leukocyte cell-cell adhesion"/>
    <property type="evidence" value="ECO:0007669"/>
    <property type="project" value="Ensembl"/>
</dbReference>
<dbReference type="GO" id="GO:0033627">
    <property type="term" value="P:cell adhesion mediated by integrin"/>
    <property type="evidence" value="ECO:0007669"/>
    <property type="project" value="TreeGrafter"/>
</dbReference>
<dbReference type="PANTHER" id="PTHR23220">
    <property type="entry name" value="INTEGRIN ALPHA"/>
    <property type="match status" value="1"/>
</dbReference>
<keyword evidence="11 16" id="KW-0472">Membrane</keyword>
<name>A0A4X2LHE8_VOMUR</name>
<feature type="repeat" description="FG-GAP" evidence="15">
    <location>
        <begin position="505"/>
        <end position="560"/>
    </location>
</feature>
<evidence type="ECO:0000256" key="15">
    <source>
        <dbReference type="PROSITE-ProRule" id="PRU00803"/>
    </source>
</evidence>
<dbReference type="PANTHER" id="PTHR23220:SF84">
    <property type="entry name" value="INTEGRIN ALPHA-L"/>
    <property type="match status" value="1"/>
</dbReference>
<dbReference type="SUPFAM" id="SSF69179">
    <property type="entry name" value="Integrin domains"/>
    <property type="match status" value="2"/>
</dbReference>
<keyword evidence="10 16" id="KW-0401">Integrin</keyword>
<dbReference type="Proteomes" id="UP000314987">
    <property type="component" value="Unassembled WGS sequence"/>
</dbReference>
<evidence type="ECO:0000313" key="19">
    <source>
        <dbReference type="Ensembl" id="ENSVURP00010023378.1"/>
    </source>
</evidence>
<feature type="signal peptide" evidence="16">
    <location>
        <begin position="1"/>
        <end position="23"/>
    </location>
</feature>
<dbReference type="GO" id="GO:0043113">
    <property type="term" value="P:receptor clustering"/>
    <property type="evidence" value="ECO:0007669"/>
    <property type="project" value="Ensembl"/>
</dbReference>
<evidence type="ECO:0000256" key="9">
    <source>
        <dbReference type="ARBA" id="ARBA00022989"/>
    </source>
</evidence>
<dbReference type="PROSITE" id="PS51470">
    <property type="entry name" value="FG_GAP"/>
    <property type="match status" value="4"/>
</dbReference>
<dbReference type="InterPro" id="IPR032695">
    <property type="entry name" value="Integrin_dom_sf"/>
</dbReference>
<evidence type="ECO:0000256" key="1">
    <source>
        <dbReference type="ARBA" id="ARBA00004479"/>
    </source>
</evidence>
<keyword evidence="5 16" id="KW-0732">Signal</keyword>
<keyword evidence="13 16" id="KW-0675">Receptor</keyword>
<dbReference type="GO" id="GO:0002291">
    <property type="term" value="P:T cell activation via T cell receptor contact with antigen bound to MHC molecule on antigen presenting cell"/>
    <property type="evidence" value="ECO:0007669"/>
    <property type="project" value="Ensembl"/>
</dbReference>
<protein>
    <submittedName>
        <fullName evidence="19">Integrin subunit alpha L</fullName>
    </submittedName>
</protein>
<dbReference type="Gene3D" id="2.60.40.1460">
    <property type="entry name" value="Integrin domains. Chain A, domain 2"/>
    <property type="match status" value="1"/>
</dbReference>